<evidence type="ECO:0000313" key="3">
    <source>
        <dbReference type="Proteomes" id="UP000532121"/>
    </source>
</evidence>
<evidence type="ECO:0000256" key="1">
    <source>
        <dbReference type="SAM" id="Phobius"/>
    </source>
</evidence>
<keyword evidence="1" id="KW-0472">Membrane</keyword>
<keyword evidence="1" id="KW-0812">Transmembrane</keyword>
<reference evidence="2 3" key="1">
    <citation type="submission" date="2020-04" db="EMBL/GenBank/DDBJ databases">
        <title>MicrobeNet Type strains.</title>
        <authorList>
            <person name="Nicholson A.C."/>
        </authorList>
    </citation>
    <scope>NUCLEOTIDE SEQUENCE [LARGE SCALE GENOMIC DNA]</scope>
    <source>
        <strain evidence="2 3">DSM 22768</strain>
    </source>
</reference>
<dbReference type="Proteomes" id="UP000532121">
    <property type="component" value="Unassembled WGS sequence"/>
</dbReference>
<sequence>MFKIIIAVIGIISFLVGVAGIFEFAINVKSDFSYSGHMSYWIEDGKRALLGLIIGLLGYSIAGICFILF</sequence>
<organism evidence="2 3">
    <name type="scientific">Streptococcus ratti</name>
    <dbReference type="NCBI Taxonomy" id="1341"/>
    <lineage>
        <taxon>Bacteria</taxon>
        <taxon>Bacillati</taxon>
        <taxon>Bacillota</taxon>
        <taxon>Bacilli</taxon>
        <taxon>Lactobacillales</taxon>
        <taxon>Streptococcaceae</taxon>
        <taxon>Streptococcus</taxon>
    </lineage>
</organism>
<dbReference type="AlphaFoldDB" id="A0A7X9QH46"/>
<evidence type="ECO:0000313" key="2">
    <source>
        <dbReference type="EMBL" id="NMD48760.1"/>
    </source>
</evidence>
<accession>A0A7X9QH46</accession>
<evidence type="ECO:0008006" key="4">
    <source>
        <dbReference type="Google" id="ProtNLM"/>
    </source>
</evidence>
<feature type="transmembrane region" description="Helical" evidence="1">
    <location>
        <begin position="48"/>
        <end position="68"/>
    </location>
</feature>
<name>A0A7X9QH46_STRRT</name>
<keyword evidence="1" id="KW-1133">Transmembrane helix</keyword>
<gene>
    <name evidence="2" type="ORF">HHO37_03495</name>
</gene>
<feature type="transmembrane region" description="Helical" evidence="1">
    <location>
        <begin position="7"/>
        <end position="28"/>
    </location>
</feature>
<dbReference type="RefSeq" id="WP_193523209.1">
    <property type="nucleotide sequence ID" value="NZ_JABASA010000005.1"/>
</dbReference>
<dbReference type="EMBL" id="JABASA010000005">
    <property type="protein sequence ID" value="NMD48760.1"/>
    <property type="molecule type" value="Genomic_DNA"/>
</dbReference>
<comment type="caution">
    <text evidence="2">The sequence shown here is derived from an EMBL/GenBank/DDBJ whole genome shotgun (WGS) entry which is preliminary data.</text>
</comment>
<proteinExistence type="predicted"/>
<protein>
    <recommendedName>
        <fullName evidence="4">Immunity protein</fullName>
    </recommendedName>
</protein>